<evidence type="ECO:0000256" key="2">
    <source>
        <dbReference type="ARBA" id="ARBA00022801"/>
    </source>
</evidence>
<dbReference type="SUPFAM" id="SSF50156">
    <property type="entry name" value="PDZ domain-like"/>
    <property type="match status" value="1"/>
</dbReference>
<dbReference type="Gene3D" id="2.30.42.10">
    <property type="match status" value="1"/>
</dbReference>
<evidence type="ECO:0000313" key="5">
    <source>
        <dbReference type="Proteomes" id="UP000614287"/>
    </source>
</evidence>
<feature type="domain" description="PDZ" evidence="3">
    <location>
        <begin position="204"/>
        <end position="265"/>
    </location>
</feature>
<sequence length="304" mass="31926">MSSDPICQIWPDFPICQIQQQRPQPNNSAPRERPRGVGSGFVISKDGYILTNHHVVNGASSISVTFNDKKEYKAKLIGSDERTDVAVLKIEGSNFPVLTPANSDQLKVGQWVMAAGSPFGLQNTVTAGIVSAINRDTGDFVSFIQTDAAVNPGNSGGPLVDTSGNVVGINSQILSSNGAFAGVALAIPINDALKVADQIRSSGKVNRGRIGVSIQDISTENATVLGLKEPKGVLINGIEQGSAADKAGLQAGDVVLEANGSAINDARDFARLIGNSAPGTTFALNVWRDKKLWKMSITTASDKN</sequence>
<dbReference type="PANTHER" id="PTHR43343:SF3">
    <property type="entry name" value="PROTEASE DO-LIKE 8, CHLOROPLASTIC"/>
    <property type="match status" value="1"/>
</dbReference>
<evidence type="ECO:0000259" key="3">
    <source>
        <dbReference type="PROSITE" id="PS50106"/>
    </source>
</evidence>
<evidence type="ECO:0000313" key="4">
    <source>
        <dbReference type="EMBL" id="GHA66616.1"/>
    </source>
</evidence>
<reference evidence="4" key="2">
    <citation type="submission" date="2020-09" db="EMBL/GenBank/DDBJ databases">
        <authorList>
            <person name="Sun Q."/>
            <person name="Kim S."/>
        </authorList>
    </citation>
    <scope>NUCLEOTIDE SEQUENCE</scope>
    <source>
        <strain evidence="4">KCTC 32501</strain>
    </source>
</reference>
<name>A0A8J3CLQ3_9BURK</name>
<dbReference type="SMART" id="SM00228">
    <property type="entry name" value="PDZ"/>
    <property type="match status" value="1"/>
</dbReference>
<dbReference type="GO" id="GO:0004252">
    <property type="term" value="F:serine-type endopeptidase activity"/>
    <property type="evidence" value="ECO:0007669"/>
    <property type="project" value="InterPro"/>
</dbReference>
<dbReference type="Gene3D" id="2.40.10.120">
    <property type="match status" value="1"/>
</dbReference>
<dbReference type="Proteomes" id="UP000614287">
    <property type="component" value="Unassembled WGS sequence"/>
</dbReference>
<proteinExistence type="predicted"/>
<reference evidence="4" key="1">
    <citation type="journal article" date="2014" name="Int. J. Syst. Evol. Microbiol.">
        <title>Complete genome sequence of Corynebacterium casei LMG S-19264T (=DSM 44701T), isolated from a smear-ripened cheese.</title>
        <authorList>
            <consortium name="US DOE Joint Genome Institute (JGI-PGF)"/>
            <person name="Walter F."/>
            <person name="Albersmeier A."/>
            <person name="Kalinowski J."/>
            <person name="Ruckert C."/>
        </authorList>
    </citation>
    <scope>NUCLEOTIDE SEQUENCE</scope>
    <source>
        <strain evidence="4">KCTC 32501</strain>
    </source>
</reference>
<dbReference type="PANTHER" id="PTHR43343">
    <property type="entry name" value="PEPTIDASE S12"/>
    <property type="match status" value="1"/>
</dbReference>
<dbReference type="InterPro" id="IPR036034">
    <property type="entry name" value="PDZ_sf"/>
</dbReference>
<dbReference type="InterPro" id="IPR051201">
    <property type="entry name" value="Chloro_Bact_Ser_Proteases"/>
</dbReference>
<dbReference type="EMBL" id="BMZG01000002">
    <property type="protein sequence ID" value="GHA66616.1"/>
    <property type="molecule type" value="Genomic_DNA"/>
</dbReference>
<keyword evidence="1" id="KW-0645">Protease</keyword>
<accession>A0A8J3CLQ3</accession>
<dbReference type="CDD" id="cd10839">
    <property type="entry name" value="cpPDZ1_DegP-like"/>
    <property type="match status" value="1"/>
</dbReference>
<dbReference type="InterPro" id="IPR001478">
    <property type="entry name" value="PDZ"/>
</dbReference>
<keyword evidence="5" id="KW-1185">Reference proteome</keyword>
<dbReference type="SUPFAM" id="SSF50494">
    <property type="entry name" value="Trypsin-like serine proteases"/>
    <property type="match status" value="1"/>
</dbReference>
<dbReference type="GO" id="GO:0006508">
    <property type="term" value="P:proteolysis"/>
    <property type="evidence" value="ECO:0007669"/>
    <property type="project" value="UniProtKB-KW"/>
</dbReference>
<dbReference type="InterPro" id="IPR001940">
    <property type="entry name" value="Peptidase_S1C"/>
</dbReference>
<keyword evidence="2" id="KW-0378">Hydrolase</keyword>
<dbReference type="AlphaFoldDB" id="A0A8J3CLQ3"/>
<gene>
    <name evidence="4" type="ORF">GCM10009007_03900</name>
</gene>
<comment type="caution">
    <text evidence="4">The sequence shown here is derived from an EMBL/GenBank/DDBJ whole genome shotgun (WGS) entry which is preliminary data.</text>
</comment>
<dbReference type="Pfam" id="PF13365">
    <property type="entry name" value="Trypsin_2"/>
    <property type="match status" value="1"/>
</dbReference>
<dbReference type="PRINTS" id="PR00834">
    <property type="entry name" value="PROTEASES2C"/>
</dbReference>
<dbReference type="InterPro" id="IPR009003">
    <property type="entry name" value="Peptidase_S1_PA"/>
</dbReference>
<dbReference type="PROSITE" id="PS50106">
    <property type="entry name" value="PDZ"/>
    <property type="match status" value="1"/>
</dbReference>
<evidence type="ECO:0000256" key="1">
    <source>
        <dbReference type="ARBA" id="ARBA00022670"/>
    </source>
</evidence>
<dbReference type="Pfam" id="PF13180">
    <property type="entry name" value="PDZ_2"/>
    <property type="match status" value="1"/>
</dbReference>
<organism evidence="4 5">
    <name type="scientific">Formosimonas limnophila</name>
    <dbReference type="NCBI Taxonomy" id="1384487"/>
    <lineage>
        <taxon>Bacteria</taxon>
        <taxon>Pseudomonadati</taxon>
        <taxon>Pseudomonadota</taxon>
        <taxon>Betaproteobacteria</taxon>
        <taxon>Burkholderiales</taxon>
        <taxon>Burkholderiaceae</taxon>
        <taxon>Formosimonas</taxon>
    </lineage>
</organism>
<protein>
    <recommendedName>
        <fullName evidence="3">PDZ domain-containing protein</fullName>
    </recommendedName>
</protein>